<reference evidence="1" key="2">
    <citation type="submission" date="2020-11" db="EMBL/GenBank/DDBJ databases">
        <authorList>
            <person name="McCartney M.A."/>
            <person name="Auch B."/>
            <person name="Kono T."/>
            <person name="Mallez S."/>
            <person name="Becker A."/>
            <person name="Gohl D.M."/>
            <person name="Silverstein K.A.T."/>
            <person name="Koren S."/>
            <person name="Bechman K.B."/>
            <person name="Herman A."/>
            <person name="Abrahante J.E."/>
            <person name="Garbe J."/>
        </authorList>
    </citation>
    <scope>NUCLEOTIDE SEQUENCE</scope>
    <source>
        <strain evidence="1">Duluth1</strain>
        <tissue evidence="1">Whole animal</tissue>
    </source>
</reference>
<name>A0A9D4NIW7_DREPO</name>
<protein>
    <submittedName>
        <fullName evidence="1">Uncharacterized protein</fullName>
    </submittedName>
</protein>
<organism evidence="1 2">
    <name type="scientific">Dreissena polymorpha</name>
    <name type="common">Zebra mussel</name>
    <name type="synonym">Mytilus polymorpha</name>
    <dbReference type="NCBI Taxonomy" id="45954"/>
    <lineage>
        <taxon>Eukaryota</taxon>
        <taxon>Metazoa</taxon>
        <taxon>Spiralia</taxon>
        <taxon>Lophotrochozoa</taxon>
        <taxon>Mollusca</taxon>
        <taxon>Bivalvia</taxon>
        <taxon>Autobranchia</taxon>
        <taxon>Heteroconchia</taxon>
        <taxon>Euheterodonta</taxon>
        <taxon>Imparidentia</taxon>
        <taxon>Neoheterodontei</taxon>
        <taxon>Myida</taxon>
        <taxon>Dreissenoidea</taxon>
        <taxon>Dreissenidae</taxon>
        <taxon>Dreissena</taxon>
    </lineage>
</organism>
<accession>A0A9D4NIW7</accession>
<evidence type="ECO:0000313" key="1">
    <source>
        <dbReference type="EMBL" id="KAH3895091.1"/>
    </source>
</evidence>
<evidence type="ECO:0000313" key="2">
    <source>
        <dbReference type="Proteomes" id="UP000828390"/>
    </source>
</evidence>
<dbReference type="EMBL" id="JAIWYP010000001">
    <property type="protein sequence ID" value="KAH3895091.1"/>
    <property type="molecule type" value="Genomic_DNA"/>
</dbReference>
<gene>
    <name evidence="1" type="ORF">DPMN_019251</name>
</gene>
<proteinExistence type="predicted"/>
<comment type="caution">
    <text evidence="1">The sequence shown here is derived from an EMBL/GenBank/DDBJ whole genome shotgun (WGS) entry which is preliminary data.</text>
</comment>
<sequence>MAEWSKSQTFYYRTLLTREVVVGVGVRCAGEGRGAVVVVFAMVVKLMLEGGGSDGDNAVEMRWWLWECGSCCGDIRSGGGDGCCGYSGDAIVVVVVKLRCVGGVVESVDVMGLVVVATGVGVVVSGCFSDGGCDDSIRTNVVTKYHEKKNAPDPCGHVFQPTGTI</sequence>
<dbReference type="AlphaFoldDB" id="A0A9D4NIW7"/>
<keyword evidence="2" id="KW-1185">Reference proteome</keyword>
<reference evidence="1" key="1">
    <citation type="journal article" date="2019" name="bioRxiv">
        <title>The Genome of the Zebra Mussel, Dreissena polymorpha: A Resource for Invasive Species Research.</title>
        <authorList>
            <person name="McCartney M.A."/>
            <person name="Auch B."/>
            <person name="Kono T."/>
            <person name="Mallez S."/>
            <person name="Zhang Y."/>
            <person name="Obille A."/>
            <person name="Becker A."/>
            <person name="Abrahante J.E."/>
            <person name="Garbe J."/>
            <person name="Badalamenti J.P."/>
            <person name="Herman A."/>
            <person name="Mangelson H."/>
            <person name="Liachko I."/>
            <person name="Sullivan S."/>
            <person name="Sone E.D."/>
            <person name="Koren S."/>
            <person name="Silverstein K.A.T."/>
            <person name="Beckman K.B."/>
            <person name="Gohl D.M."/>
        </authorList>
    </citation>
    <scope>NUCLEOTIDE SEQUENCE</scope>
    <source>
        <strain evidence="1">Duluth1</strain>
        <tissue evidence="1">Whole animal</tissue>
    </source>
</reference>
<dbReference type="Proteomes" id="UP000828390">
    <property type="component" value="Unassembled WGS sequence"/>
</dbReference>